<organism evidence="1 2">
    <name type="scientific">Pseudoalteromonas phage H101</name>
    <dbReference type="NCBI Taxonomy" id="1654919"/>
    <lineage>
        <taxon>Viruses</taxon>
        <taxon>Duplodnaviria</taxon>
        <taxon>Heunggongvirae</taxon>
        <taxon>Uroviricota</taxon>
        <taxon>Caudoviricetes</taxon>
        <taxon>Shandongvirus</taxon>
        <taxon>Shandongvirus H101</taxon>
    </lineage>
</organism>
<evidence type="ECO:0000313" key="2">
    <source>
        <dbReference type="Proteomes" id="UP000202763"/>
    </source>
</evidence>
<dbReference type="EMBL" id="KR534323">
    <property type="protein sequence ID" value="AKO60923.1"/>
    <property type="molecule type" value="Genomic_DNA"/>
</dbReference>
<keyword evidence="2" id="KW-1185">Reference proteome</keyword>
<dbReference type="GeneID" id="26796517"/>
<name>A0A0H4IRM9_9CAUD</name>
<protein>
    <recommendedName>
        <fullName evidence="3">Baseplate protein J-like domain-containing protein</fullName>
    </recommendedName>
</protein>
<evidence type="ECO:0000313" key="1">
    <source>
        <dbReference type="EMBL" id="AKO60923.1"/>
    </source>
</evidence>
<reference evidence="1 2" key="1">
    <citation type="submission" date="2015-05" db="EMBL/GenBank/DDBJ databases">
        <authorList>
            <person name="Wang D.B."/>
            <person name="Wang M."/>
        </authorList>
    </citation>
    <scope>NUCLEOTIDE SEQUENCE [LARGE SCALE GENOMIC DNA]</scope>
</reference>
<evidence type="ECO:0008006" key="3">
    <source>
        <dbReference type="Google" id="ProtNLM"/>
    </source>
</evidence>
<dbReference type="KEGG" id="vg:26796517"/>
<dbReference type="OrthoDB" id="2155at10239"/>
<sequence>MADYGVTSTGFKAKRYEEIFADIKTRFKTDLGIDLDRNPDMVSKIITNIITLPIAQSWSNTQTLQSMFDVDKAEGVWLDNLASFYGITRSVGSYPRGRESITVTAPVTIVAEEQFTDTSGNVFINEEAIVIAQSSATNIVFSTTTNNTTLQTSTILVDGNSYSVTGTNPATTGLNGIASLINADGDSGVTASVYDEQGLSYIVLDTISTFENHSFQASANMQVASITGYGEVRSEILGNNSYVEGSVVNAPAYTAIESATNLEPIDGGSGEETDDELRIRIKSTRNTGKATVSAIRSALLALDNVSTAVVLENDTEYQDIVNNIPPKAFKCIVKGGSRSDIANTIWDTKPAGIATTGDEVEFVDDVDAGPQAVYFSRIADKYIHVNVRYSLYDEEDAPADVAAAIKAQVLSYGEALDVGVDVIQGRIAASIYQNVSGLERVIVRIGSTTSPSDPTPTLNDYIPIDILAAEEANFAEDRISVTTI</sequence>
<proteinExistence type="predicted"/>
<dbReference type="RefSeq" id="YP_009225456.1">
    <property type="nucleotide sequence ID" value="NC_029094.1"/>
</dbReference>
<dbReference type="Proteomes" id="UP000202763">
    <property type="component" value="Segment"/>
</dbReference>
<accession>A0A0H4IRM9</accession>